<dbReference type="InterPro" id="IPR019775">
    <property type="entry name" value="WD40_repeat_CS"/>
</dbReference>
<dbReference type="PROSITE" id="PS50294">
    <property type="entry name" value="WD_REPEATS_REGION"/>
    <property type="match status" value="1"/>
</dbReference>
<evidence type="ECO:0000256" key="2">
    <source>
        <dbReference type="ARBA" id="ARBA00022574"/>
    </source>
</evidence>
<dbReference type="SMART" id="SM00320">
    <property type="entry name" value="WD40"/>
    <property type="match status" value="5"/>
</dbReference>
<dbReference type="STRING" id="576137.A0A1L7WX76"/>
<evidence type="ECO:0000313" key="9">
    <source>
        <dbReference type="Proteomes" id="UP000184330"/>
    </source>
</evidence>
<feature type="repeat" description="WD" evidence="6">
    <location>
        <begin position="652"/>
        <end position="682"/>
    </location>
</feature>
<evidence type="ECO:0000256" key="5">
    <source>
        <dbReference type="ARBA" id="ARBA00038344"/>
    </source>
</evidence>
<dbReference type="PANTHER" id="PTHR22852:SF0">
    <property type="entry name" value="DENTICLELESS PROTEIN HOMOLOG"/>
    <property type="match status" value="1"/>
</dbReference>
<organism evidence="8 9">
    <name type="scientific">Phialocephala subalpina</name>
    <dbReference type="NCBI Taxonomy" id="576137"/>
    <lineage>
        <taxon>Eukaryota</taxon>
        <taxon>Fungi</taxon>
        <taxon>Dikarya</taxon>
        <taxon>Ascomycota</taxon>
        <taxon>Pezizomycotina</taxon>
        <taxon>Leotiomycetes</taxon>
        <taxon>Helotiales</taxon>
        <taxon>Mollisiaceae</taxon>
        <taxon>Phialocephala</taxon>
        <taxon>Phialocephala fortinii species complex</taxon>
    </lineage>
</organism>
<sequence length="721" mass="78906">MPSQAPICDAPCQETTEGPPPVLVQTFDSSPPQPSGSDSGKTRGNPSITPRKFKRFFTPRTQPPPQHNRTRRVLFGAHSNGLNLNRTVQSSPVPPPTSWGQENDLPEFPREFKRHKVSHTVEAGSEYVTAEVKYPEFTIVEYGKDQSERLMSSPCPKGSPVFFGTDGSSDDEGTAADRAGRVNPQDLVKPVVASKSREGLSGQLLDMELGNLGRPGRLNHSYLVNDWRDLTGKFYSKPEGVHETMSLGDEPKRTIPFVAVGLNTTSLLAVGDEEGRVRLLETAKDGKPGFDQPVVGFRVHANAIINMTLSDDDSLLATASGDQSARVVDMVTQTTTAILGIHTASLKQVRFQPGANNKNILATAGRDGAIHIWDLRCSGYDGPQCRMWSPVAPDRPSGARFVNNNPIQYPRALSSILDAHKPLAGHFQPATAGWTDIASRGESSSRSESLVSRSSDVSVTALQFLPEGLDHLLLSACEADASIKLWDIRAVSSKKRTLPLAATAVSPFHVDYRDFGITSLNLSSDGSRFYALCKDNIVYAYSTSHVMHGHAPELDSANSRPNQKGTQLGQGPLYGLRNSKFHANTFYVKSALRKTQNGHAELLAVGSSNDCAVLFPTDERYFPQRPLRVSHDPFDRYAMPTIQVYDIGTPLIRGHDREVGSVAWTHGGELATVGDDLTVRLWREDYEAAKDLRTGGETDGRRWNCGWANVKPDFDDDDMEC</sequence>
<evidence type="ECO:0000256" key="4">
    <source>
        <dbReference type="ARBA" id="ARBA00022786"/>
    </source>
</evidence>
<dbReference type="PROSITE" id="PS50082">
    <property type="entry name" value="WD_REPEATS_2"/>
    <property type="match status" value="3"/>
</dbReference>
<gene>
    <name evidence="8" type="ORF">PAC_07261</name>
</gene>
<dbReference type="InterPro" id="IPR015943">
    <property type="entry name" value="WD40/YVTN_repeat-like_dom_sf"/>
</dbReference>
<reference evidence="8 9" key="1">
    <citation type="submission" date="2016-03" db="EMBL/GenBank/DDBJ databases">
        <authorList>
            <person name="Ploux O."/>
        </authorList>
    </citation>
    <scope>NUCLEOTIDE SEQUENCE [LARGE SCALE GENOMIC DNA]</scope>
    <source>
        <strain evidence="8 9">UAMH 11012</strain>
    </source>
</reference>
<dbReference type="InterPro" id="IPR051865">
    <property type="entry name" value="WD-repeat_CDT2_adapter"/>
</dbReference>
<dbReference type="OrthoDB" id="2096344at2759"/>
<feature type="repeat" description="WD" evidence="6">
    <location>
        <begin position="297"/>
        <end position="338"/>
    </location>
</feature>
<evidence type="ECO:0000256" key="7">
    <source>
        <dbReference type="SAM" id="MobiDB-lite"/>
    </source>
</evidence>
<keyword evidence="3" id="KW-0677">Repeat</keyword>
<dbReference type="InterPro" id="IPR001680">
    <property type="entry name" value="WD40_rpt"/>
</dbReference>
<evidence type="ECO:0000256" key="3">
    <source>
        <dbReference type="ARBA" id="ARBA00022737"/>
    </source>
</evidence>
<evidence type="ECO:0000256" key="6">
    <source>
        <dbReference type="PROSITE-ProRule" id="PRU00221"/>
    </source>
</evidence>
<dbReference type="Proteomes" id="UP000184330">
    <property type="component" value="Unassembled WGS sequence"/>
</dbReference>
<name>A0A1L7WX76_9HELO</name>
<protein>
    <submittedName>
        <fullName evidence="8">Related to lethal(2) denticleless protein</fullName>
    </submittedName>
</protein>
<dbReference type="AlphaFoldDB" id="A0A1L7WX76"/>
<dbReference type="GO" id="GO:0043161">
    <property type="term" value="P:proteasome-mediated ubiquitin-dependent protein catabolic process"/>
    <property type="evidence" value="ECO:0007669"/>
    <property type="project" value="TreeGrafter"/>
</dbReference>
<evidence type="ECO:0000256" key="1">
    <source>
        <dbReference type="ARBA" id="ARBA00004906"/>
    </source>
</evidence>
<comment type="pathway">
    <text evidence="1">Protein modification; protein ubiquitination.</text>
</comment>
<dbReference type="GO" id="GO:0005634">
    <property type="term" value="C:nucleus"/>
    <property type="evidence" value="ECO:0007669"/>
    <property type="project" value="TreeGrafter"/>
</dbReference>
<keyword evidence="9" id="KW-1185">Reference proteome</keyword>
<dbReference type="InterPro" id="IPR036322">
    <property type="entry name" value="WD40_repeat_dom_sf"/>
</dbReference>
<dbReference type="Pfam" id="PF00400">
    <property type="entry name" value="WD40"/>
    <property type="match status" value="3"/>
</dbReference>
<dbReference type="PROSITE" id="PS00678">
    <property type="entry name" value="WD_REPEATS_1"/>
    <property type="match status" value="1"/>
</dbReference>
<dbReference type="Gene3D" id="2.130.10.10">
    <property type="entry name" value="YVTN repeat-like/Quinoprotein amine dehydrogenase"/>
    <property type="match status" value="3"/>
</dbReference>
<keyword evidence="4" id="KW-0833">Ubl conjugation pathway</keyword>
<dbReference type="SUPFAM" id="SSF50978">
    <property type="entry name" value="WD40 repeat-like"/>
    <property type="match status" value="1"/>
</dbReference>
<dbReference type="GO" id="GO:0030674">
    <property type="term" value="F:protein-macromolecule adaptor activity"/>
    <property type="evidence" value="ECO:0007669"/>
    <property type="project" value="TreeGrafter"/>
</dbReference>
<evidence type="ECO:0000313" key="8">
    <source>
        <dbReference type="EMBL" id="CZR57372.1"/>
    </source>
</evidence>
<accession>A0A1L7WX76</accession>
<dbReference type="EMBL" id="FJOG01000009">
    <property type="protein sequence ID" value="CZR57372.1"/>
    <property type="molecule type" value="Genomic_DNA"/>
</dbReference>
<dbReference type="PANTHER" id="PTHR22852">
    <property type="entry name" value="LETHAL 2 DENTICLELESS PROTEIN RETINOIC ACID-REGULATED NUCLEAR MATRIX-ASSOCIATED PROTEIN"/>
    <property type="match status" value="1"/>
</dbReference>
<feature type="region of interest" description="Disordered" evidence="7">
    <location>
        <begin position="1"/>
        <end position="105"/>
    </location>
</feature>
<keyword evidence="2 6" id="KW-0853">WD repeat</keyword>
<feature type="repeat" description="WD" evidence="6">
    <location>
        <begin position="339"/>
        <end position="376"/>
    </location>
</feature>
<comment type="similarity">
    <text evidence="5">Belongs to the WD repeat cdt2 family.</text>
</comment>
<proteinExistence type="inferred from homology"/>